<feature type="domain" description="NACHT" evidence="5">
    <location>
        <begin position="307"/>
        <end position="482"/>
    </location>
</feature>
<dbReference type="InterPro" id="IPR020472">
    <property type="entry name" value="WD40_PAC1"/>
</dbReference>
<evidence type="ECO:0000256" key="2">
    <source>
        <dbReference type="ARBA" id="ARBA00022737"/>
    </source>
</evidence>
<feature type="repeat" description="WD" evidence="3">
    <location>
        <begin position="1176"/>
        <end position="1217"/>
    </location>
</feature>
<feature type="repeat" description="WD" evidence="3">
    <location>
        <begin position="882"/>
        <end position="923"/>
    </location>
</feature>
<evidence type="ECO:0000256" key="1">
    <source>
        <dbReference type="ARBA" id="ARBA00022574"/>
    </source>
</evidence>
<dbReference type="InterPro" id="IPR056884">
    <property type="entry name" value="NPHP3-like_N"/>
</dbReference>
<feature type="repeat" description="WD" evidence="3">
    <location>
        <begin position="1092"/>
        <end position="1133"/>
    </location>
</feature>
<dbReference type="InterPro" id="IPR019775">
    <property type="entry name" value="WD40_repeat_CS"/>
</dbReference>
<dbReference type="InterPro" id="IPR036322">
    <property type="entry name" value="WD40_repeat_dom_sf"/>
</dbReference>
<dbReference type="InterPro" id="IPR001680">
    <property type="entry name" value="WD40_rpt"/>
</dbReference>
<dbReference type="Pfam" id="PF06985">
    <property type="entry name" value="HET"/>
    <property type="match status" value="1"/>
</dbReference>
<feature type="repeat" description="WD" evidence="3">
    <location>
        <begin position="966"/>
        <end position="1007"/>
    </location>
</feature>
<dbReference type="InterPro" id="IPR010730">
    <property type="entry name" value="HET"/>
</dbReference>
<keyword evidence="7" id="KW-1185">Reference proteome</keyword>
<dbReference type="PANTHER" id="PTHR19879:SF9">
    <property type="entry name" value="TRANSCRIPTION INITIATION FACTOR TFIID SUBUNIT 5"/>
    <property type="match status" value="1"/>
</dbReference>
<reference evidence="6 7" key="1">
    <citation type="submission" date="2016-04" db="EMBL/GenBank/DDBJ databases">
        <title>A degradative enzymes factory behind the ericoid mycorrhizal symbiosis.</title>
        <authorList>
            <consortium name="DOE Joint Genome Institute"/>
            <person name="Martino E."/>
            <person name="Morin E."/>
            <person name="Grelet G."/>
            <person name="Kuo A."/>
            <person name="Kohler A."/>
            <person name="Daghino S."/>
            <person name="Barry K."/>
            <person name="Choi C."/>
            <person name="Cichocki N."/>
            <person name="Clum A."/>
            <person name="Copeland A."/>
            <person name="Hainaut M."/>
            <person name="Haridas S."/>
            <person name="Labutti K."/>
            <person name="Lindquist E."/>
            <person name="Lipzen A."/>
            <person name="Khouja H.-R."/>
            <person name="Murat C."/>
            <person name="Ohm R."/>
            <person name="Olson A."/>
            <person name="Spatafora J."/>
            <person name="Veneault-Fourrey C."/>
            <person name="Henrissat B."/>
            <person name="Grigoriev I."/>
            <person name="Martin F."/>
            <person name="Perotto S."/>
        </authorList>
    </citation>
    <scope>NUCLEOTIDE SEQUENCE [LARGE SCALE GENOMIC DNA]</scope>
    <source>
        <strain evidence="6 7">E</strain>
    </source>
</reference>
<dbReference type="SUPFAM" id="SSF52540">
    <property type="entry name" value="P-loop containing nucleoside triphosphate hydrolases"/>
    <property type="match status" value="1"/>
</dbReference>
<dbReference type="PRINTS" id="PR00320">
    <property type="entry name" value="GPROTEINBRPT"/>
</dbReference>
<dbReference type="PROSITE" id="PS50082">
    <property type="entry name" value="WD_REPEATS_2"/>
    <property type="match status" value="11"/>
</dbReference>
<dbReference type="CDD" id="cd00200">
    <property type="entry name" value="WD40"/>
    <property type="match status" value="2"/>
</dbReference>
<feature type="repeat" description="WD" evidence="3">
    <location>
        <begin position="1050"/>
        <end position="1091"/>
    </location>
</feature>
<organism evidence="6 7">
    <name type="scientific">Hyaloscypha bicolor E</name>
    <dbReference type="NCBI Taxonomy" id="1095630"/>
    <lineage>
        <taxon>Eukaryota</taxon>
        <taxon>Fungi</taxon>
        <taxon>Dikarya</taxon>
        <taxon>Ascomycota</taxon>
        <taxon>Pezizomycotina</taxon>
        <taxon>Leotiomycetes</taxon>
        <taxon>Helotiales</taxon>
        <taxon>Hyaloscyphaceae</taxon>
        <taxon>Hyaloscypha</taxon>
        <taxon>Hyaloscypha bicolor</taxon>
    </lineage>
</organism>
<feature type="region of interest" description="Disordered" evidence="4">
    <location>
        <begin position="243"/>
        <end position="262"/>
    </location>
</feature>
<dbReference type="GO" id="GO:0035097">
    <property type="term" value="C:histone methyltransferase complex"/>
    <property type="evidence" value="ECO:0007669"/>
    <property type="project" value="UniProtKB-ARBA"/>
</dbReference>
<dbReference type="PROSITE" id="PS50837">
    <property type="entry name" value="NACHT"/>
    <property type="match status" value="1"/>
</dbReference>
<evidence type="ECO:0000259" key="5">
    <source>
        <dbReference type="PROSITE" id="PS50837"/>
    </source>
</evidence>
<evidence type="ECO:0000313" key="6">
    <source>
        <dbReference type="EMBL" id="PMD55345.1"/>
    </source>
</evidence>
<evidence type="ECO:0000256" key="4">
    <source>
        <dbReference type="SAM" id="MobiDB-lite"/>
    </source>
</evidence>
<evidence type="ECO:0000256" key="3">
    <source>
        <dbReference type="PROSITE-ProRule" id="PRU00221"/>
    </source>
</evidence>
<feature type="repeat" description="WD" evidence="3">
    <location>
        <begin position="924"/>
        <end position="965"/>
    </location>
</feature>
<feature type="repeat" description="WD" evidence="3">
    <location>
        <begin position="840"/>
        <end position="881"/>
    </location>
</feature>
<dbReference type="FunFam" id="3.40.50.300:FF:001638">
    <property type="entry name" value="NACHT and WD40 domain protein"/>
    <property type="match status" value="1"/>
</dbReference>
<protein>
    <submittedName>
        <fullName evidence="6">Beta transducin-like protein HET-D2Y</fullName>
    </submittedName>
</protein>
<dbReference type="InterPro" id="IPR027417">
    <property type="entry name" value="P-loop_NTPase"/>
</dbReference>
<dbReference type="Proteomes" id="UP000235371">
    <property type="component" value="Unassembled WGS sequence"/>
</dbReference>
<dbReference type="InterPro" id="IPR015943">
    <property type="entry name" value="WD40/YVTN_repeat-like_dom_sf"/>
</dbReference>
<dbReference type="GeneID" id="36586551"/>
<dbReference type="Gene3D" id="2.130.10.10">
    <property type="entry name" value="YVTN repeat-like/Quinoprotein amine dehydrogenase"/>
    <property type="match status" value="5"/>
</dbReference>
<accession>A0A2J6SX36</accession>
<sequence>MRLLHYNTDSGFNLTEFFEGDIPRNYAILSHRWGKEEVTLADLKNGNYKKMAGYNKIQFCGEQARRDGLQYFWVDTCCIDKSNAVELQEAINSMFRWYRDATKCYVYLPDVSWPQTDSADGSNGAWKWTFRKSEWFRRGWTLQELIAPASVDFFSKEGELLGNKVSLHQNICEITGIPASALQGAPMPNFSVDERMSWAANRETHRQEDMAYSLLGLFGIHLPLIYGEGKEHAFRRLRKEIQNSQTEAEQNPPDPQTRSCIQDLRITDPREDKMRIEDTKGGLLRDSYQWILEHPDFQKWRDDKQSRLLWIKGDPGKGKTMLICGILDEISPLTRLRDKEATTLLSYFFCQATDSRINNAAAVLRGLIYLLIDQQPLLVSHVRKKYDHAGKALFEDTNAWVALSEIFTSILQDPSLKSTYLIVDALDECETDLSQLLNLVIRTASISPRVKWIVSSRNKPDIEARLRLDDVQMRLSLELNKEHVSRAIEMFIDFKVSKLPLITDDSALKETVRDQIYAKASGTFLWAALVLKELEPVESWDVLDMLQGMPPELEPLYDRMLRQVEQLQRNDPEFCRLVLSTITLAYRPLYLLEVGALSDLPKQISTNLDRVMKIVNKCGSFLTVRENRTYFIHQSAKDFLFGKAFHRVFPSGKAEVNYRMFSRSREVISRTLRRDIYGLHAPGFPIEKVEPPVLDPLAAVQYSCLYWVDHLLDCDREDTTNDLQDGGTVCQFLRTSYIYWLEALSLMQSLSDGIVMIIKLEIWLQADKSPDLHAFIHDARRFAVYNRSVIEQAPLQSYCSALIFAPEKSIVRETFENHIPPWIQRKPRVQAHWSTALQTLEGHSDSVNSVAFSPDGKQVVSGSADKTVRLWNAATGAALQKLEGHSNSVTSVAFSPNGKQVVSGSWDRTVRLWDAVTGVALQTLEGHSDYVRSVTFSPDGKQVVSGSADKTVRLWDAATSAALQMLEGHSDCVYSVAFSLDGKQVVSGSYDQTVRLWDAATGAALQKLEGHSNSVNSIAFSPDGKQVVSGSWDRTVRLWDAVTGVALQTLEGHSDYVRSVTFSPDGKQVVSGSADKTVRLWDAVIGAALQTLKGHSYRVNSVAFSPDGKQVVSGSGDRTVRLWDAATRAELQMIEGHSDSVSSIAFSPDGKQVVSGSYDQTVRLWDAATGAELQMIEGHSDSVSSIAFSPDGKQVVSGSYDQTVRLWDAATGAALQTLEGHSKPVSSVAFLPDGKQVVSGSYDQTVRLWDAATGAALQTLEGHSKPVSSVAFLPDGKQVVSGSYDQTVRLWDAATGAALQKLEGHSNSVTSVAFSPNGNLLPTLRIYNHWVVDGKANILWLPPDYRPRCKAIWDETVILGHSSGRLSFLQFKQGPKLVV</sequence>
<evidence type="ECO:0000313" key="7">
    <source>
        <dbReference type="Proteomes" id="UP000235371"/>
    </source>
</evidence>
<dbReference type="Pfam" id="PF25173">
    <property type="entry name" value="Beta-prop_WDR3_1st"/>
    <property type="match status" value="1"/>
</dbReference>
<dbReference type="EMBL" id="KZ613856">
    <property type="protein sequence ID" value="PMD55345.1"/>
    <property type="molecule type" value="Genomic_DNA"/>
</dbReference>
<dbReference type="RefSeq" id="XP_024732249.1">
    <property type="nucleotide sequence ID" value="XM_024878474.1"/>
</dbReference>
<dbReference type="FunFam" id="2.130.10.10:FF:000228">
    <property type="entry name" value="COMPASS-like H3K4 histone methylase component WDR5A"/>
    <property type="match status" value="2"/>
</dbReference>
<dbReference type="PANTHER" id="PTHR19879">
    <property type="entry name" value="TRANSCRIPTION INITIATION FACTOR TFIID"/>
    <property type="match status" value="1"/>
</dbReference>
<dbReference type="Pfam" id="PF24883">
    <property type="entry name" value="NPHP3_N"/>
    <property type="match status" value="1"/>
</dbReference>
<name>A0A2J6SX36_9HELO</name>
<dbReference type="STRING" id="1095630.A0A2J6SX36"/>
<dbReference type="OrthoDB" id="538223at2759"/>
<dbReference type="PROSITE" id="PS00678">
    <property type="entry name" value="WD_REPEATS_1"/>
    <property type="match status" value="6"/>
</dbReference>
<keyword evidence="2" id="KW-0677">Repeat</keyword>
<dbReference type="InterPro" id="IPR007111">
    <property type="entry name" value="NACHT_NTPase"/>
</dbReference>
<gene>
    <name evidence="6" type="ORF">K444DRAFT_597304</name>
</gene>
<dbReference type="InParanoid" id="A0A2J6SX36"/>
<dbReference type="SUPFAM" id="SSF50978">
    <property type="entry name" value="WD40 repeat-like"/>
    <property type="match status" value="2"/>
</dbReference>
<feature type="repeat" description="WD" evidence="3">
    <location>
        <begin position="1008"/>
        <end position="1049"/>
    </location>
</feature>
<feature type="repeat" description="WD" evidence="3">
    <location>
        <begin position="1218"/>
        <end position="1259"/>
    </location>
</feature>
<feature type="repeat" description="WD" evidence="3">
    <location>
        <begin position="1134"/>
        <end position="1175"/>
    </location>
</feature>
<keyword evidence="1 3" id="KW-0853">WD repeat</keyword>
<dbReference type="Gene3D" id="3.40.50.300">
    <property type="entry name" value="P-loop containing nucleotide triphosphate hydrolases"/>
    <property type="match status" value="1"/>
</dbReference>
<dbReference type="Pfam" id="PF00400">
    <property type="entry name" value="WD40"/>
    <property type="match status" value="7"/>
</dbReference>
<dbReference type="PROSITE" id="PS50294">
    <property type="entry name" value="WD_REPEATS_REGION"/>
    <property type="match status" value="11"/>
</dbReference>
<proteinExistence type="predicted"/>
<dbReference type="SMART" id="SM00320">
    <property type="entry name" value="WD40"/>
    <property type="match status" value="12"/>
</dbReference>
<feature type="repeat" description="WD" evidence="3">
    <location>
        <begin position="1260"/>
        <end position="1301"/>
    </location>
</feature>